<proteinExistence type="predicted"/>
<protein>
    <submittedName>
        <fullName evidence="2">Potassium channel subfamily T member 1 isoform X1</fullName>
    </submittedName>
</protein>
<name>A0AC58Q8J1_CAMBA</name>
<evidence type="ECO:0000313" key="1">
    <source>
        <dbReference type="Proteomes" id="UP001732780"/>
    </source>
</evidence>
<organism evidence="1 2">
    <name type="scientific">Camelus bactrianus</name>
    <name type="common">Bactrian camel</name>
    <dbReference type="NCBI Taxonomy" id="9837"/>
    <lineage>
        <taxon>Eukaryota</taxon>
        <taxon>Metazoa</taxon>
        <taxon>Chordata</taxon>
        <taxon>Craniata</taxon>
        <taxon>Vertebrata</taxon>
        <taxon>Euteleostomi</taxon>
        <taxon>Mammalia</taxon>
        <taxon>Eutheria</taxon>
        <taxon>Laurasiatheria</taxon>
        <taxon>Artiodactyla</taxon>
        <taxon>Tylopoda</taxon>
        <taxon>Camelidae</taxon>
        <taxon>Camelus</taxon>
    </lineage>
</organism>
<keyword evidence="2" id="KW-0406">Ion transport</keyword>
<evidence type="ECO:0000313" key="2">
    <source>
        <dbReference type="RefSeq" id="XP_074218601.1"/>
    </source>
</evidence>
<keyword evidence="2" id="KW-0813">Transport</keyword>
<keyword evidence="1" id="KW-1185">Reference proteome</keyword>
<dbReference type="Proteomes" id="UP001732780">
    <property type="component" value="Chromosome 4"/>
</dbReference>
<accession>A0AC58Q8J1</accession>
<keyword evidence="2" id="KW-0407">Ion channel</keyword>
<gene>
    <name evidence="2" type="primary">KCNT1</name>
</gene>
<sequence>MARAKLPRSPSEGKAGPRGAPAGASAPEEPHGLSPLLPARGRGSMGSDVGQRLHVEDFSLDSSLSQVQVEFYVNENTFKERLKLFFIKNQRSSLRIRLFNFSLKLLTCLLYIVRVLLDDPALGIGCWGCPKQNYTYNESSSEINWAPILWVERKMPLWAIQVIVAIISFLETMLLIYLSYKGNIWEQIFRVSFILEMINTLPFIITIFWAPLRNLFIPVFLNCWLAKHALENMINDFHRAILRTQSAMFNQVLILFCTLLCLVFTGTCGIQHLERAGDNLSLLTSFYFCIVTFSTVGYGDVTPKIWPSQLLVVVMICVALVVLPLQFEELVYLWMERQKSGGNYSRHRAQTEKHVILCVSSLKIDLLMDFLNEFYAHPRLQDYYVVILCPTEMDIQVRRVLQIPLWSQRVIYLQGSALKDQDLMRAKMDNGEACFILSSRNEVDRTAADHQTILRAWAVKDFAPNCPLYVQILKPENKFHVKFADHVVCEEECKYAMLALNCICPATSTLITLLVHTSRGQEGQESPEQWQRMYGRCSGNEVYHIRMGDSKFFREYQGKSFTYAAFHAHKKYGVCLIGLKREENKSILLNPGPRHILAASDTCFYINITKEENSAFIFKQEEKQKKKGFSGPGLYHGPPHLPVRSVLASMGTVAMDLQSTECRPAQSGGGGGGSKLALPTENGSGSRRPSIAPVLELADSSALLPCDLLSDQSEDEMTPSDDEGLSVVEYVKGYPPNSPYIGSSPTLCHLLPVKAPFCCLRLDKGCKHNSYEDAKAYGFKNKLIIVSAEMAGNGLYNFIVPLRAYYRPRRELNPIVLLLDNKPDHHFLEAICCFPMVYYMEGSVDNLDSLLQCGIIYADNLVVVDKESTMSAEEDYMADAKTIVNVQTMFRLFPSLSITTELTHPSNMRFMQFRAKDSYSLALSKLEKRERENGSNLAFMFRLPFAAGRVFSISMLDTLLYQSFVKDYMIPITRLLLGLDTTPGSGYLCAMKITEDDLWIRTYGRLFQKLCSSSAEIPIGIYRTQCHVFSTSESQVSVSVEDCEDTREVKGPWGSRVGGGGGSAHGRQTAGADPAEHPLLRRKSLPWARRLSRKGPRHSGKAAAEWISQQRLSLYQRSERQELSELVKNRMKHLGLPTTGYEDVANLTASDVMNRVNLGYLQDEMNDHQNTLSYVLINPPPDTRLEPNDIVYLIRSDPLAHVASGPKSRKSSCSNKLASCNPETRDETQL</sequence>
<reference evidence="2" key="1">
    <citation type="submission" date="2025-08" db="UniProtKB">
        <authorList>
            <consortium name="RefSeq"/>
        </authorList>
    </citation>
    <scope>IDENTIFICATION</scope>
    <source>
        <tissue evidence="2">Blood</tissue>
    </source>
</reference>
<dbReference type="RefSeq" id="XP_074218601.1">
    <property type="nucleotide sequence ID" value="XM_074362500.1"/>
</dbReference>